<comment type="caution">
    <text evidence="2">The sequence shown here is derived from an EMBL/GenBank/DDBJ whole genome shotgun (WGS) entry which is preliminary data.</text>
</comment>
<dbReference type="PANTHER" id="PTHR43570">
    <property type="entry name" value="ALDEHYDE DEHYDROGENASE"/>
    <property type="match status" value="1"/>
</dbReference>
<dbReference type="EMBL" id="JAVYJV010000023">
    <property type="protein sequence ID" value="KAK4339111.1"/>
    <property type="molecule type" value="Genomic_DNA"/>
</dbReference>
<dbReference type="PANTHER" id="PTHR43570:SF30">
    <property type="entry name" value="ALDEHYDE DEHYDROGENASE"/>
    <property type="match status" value="1"/>
</dbReference>
<gene>
    <name evidence="2" type="ORF">RND71_040573</name>
</gene>
<organism evidence="2 3">
    <name type="scientific">Anisodus tanguticus</name>
    <dbReference type="NCBI Taxonomy" id="243964"/>
    <lineage>
        <taxon>Eukaryota</taxon>
        <taxon>Viridiplantae</taxon>
        <taxon>Streptophyta</taxon>
        <taxon>Embryophyta</taxon>
        <taxon>Tracheophyta</taxon>
        <taxon>Spermatophyta</taxon>
        <taxon>Magnoliopsida</taxon>
        <taxon>eudicotyledons</taxon>
        <taxon>Gunneridae</taxon>
        <taxon>Pentapetalae</taxon>
        <taxon>asterids</taxon>
        <taxon>lamiids</taxon>
        <taxon>Solanales</taxon>
        <taxon>Solanaceae</taxon>
        <taxon>Solanoideae</taxon>
        <taxon>Hyoscyameae</taxon>
        <taxon>Anisodus</taxon>
    </lineage>
</organism>
<keyword evidence="1" id="KW-0560">Oxidoreductase</keyword>
<dbReference type="Gene3D" id="3.40.605.10">
    <property type="entry name" value="Aldehyde Dehydrogenase, Chain A, domain 1"/>
    <property type="match status" value="1"/>
</dbReference>
<reference evidence="2" key="1">
    <citation type="submission" date="2023-12" db="EMBL/GenBank/DDBJ databases">
        <title>Genome assembly of Anisodus tanguticus.</title>
        <authorList>
            <person name="Wang Y.-J."/>
        </authorList>
    </citation>
    <scope>NUCLEOTIDE SEQUENCE</scope>
    <source>
        <strain evidence="2">KB-2021</strain>
        <tissue evidence="2">Leaf</tissue>
    </source>
</reference>
<dbReference type="InterPro" id="IPR016162">
    <property type="entry name" value="Ald_DH_N"/>
</dbReference>
<dbReference type="InterPro" id="IPR012394">
    <property type="entry name" value="Aldehyde_DH_NAD(P)"/>
</dbReference>
<dbReference type="InterPro" id="IPR016161">
    <property type="entry name" value="Ald_DH/histidinol_DH"/>
</dbReference>
<evidence type="ECO:0000313" key="3">
    <source>
        <dbReference type="Proteomes" id="UP001291623"/>
    </source>
</evidence>
<dbReference type="Proteomes" id="UP001291623">
    <property type="component" value="Unassembled WGS sequence"/>
</dbReference>
<name>A0AAE1QT93_9SOLA</name>
<dbReference type="AlphaFoldDB" id="A0AAE1QT93"/>
<dbReference type="SUPFAM" id="SSF53720">
    <property type="entry name" value="ALDH-like"/>
    <property type="match status" value="1"/>
</dbReference>
<dbReference type="GO" id="GO:0005737">
    <property type="term" value="C:cytoplasm"/>
    <property type="evidence" value="ECO:0007669"/>
    <property type="project" value="TreeGrafter"/>
</dbReference>
<protein>
    <submittedName>
        <fullName evidence="2">Uncharacterized protein</fullName>
    </submittedName>
</protein>
<sequence length="136" mass="15873">MNLGADTLLSWSLRRLHLSGSQSGEKRESSVMVDKLLQFHEKETSTILVMSDCEKDLEVLRETYKSGKTKEESWRRSQLKNLLRLLEEKEDDIFKALKQDLGKHQVEAYRDEQHIAITELSSDHNQHETKQKSFLS</sequence>
<evidence type="ECO:0000256" key="1">
    <source>
        <dbReference type="ARBA" id="ARBA00023002"/>
    </source>
</evidence>
<dbReference type="GO" id="GO:0004029">
    <property type="term" value="F:aldehyde dehydrogenase (NAD+) activity"/>
    <property type="evidence" value="ECO:0007669"/>
    <property type="project" value="TreeGrafter"/>
</dbReference>
<evidence type="ECO:0000313" key="2">
    <source>
        <dbReference type="EMBL" id="KAK4339111.1"/>
    </source>
</evidence>
<proteinExistence type="predicted"/>
<keyword evidence="3" id="KW-1185">Reference proteome</keyword>
<accession>A0AAE1QT93</accession>
<dbReference type="GO" id="GO:0006081">
    <property type="term" value="P:aldehyde metabolic process"/>
    <property type="evidence" value="ECO:0007669"/>
    <property type="project" value="InterPro"/>
</dbReference>